<protein>
    <recommendedName>
        <fullName evidence="2">NAD(P)-binding domain-containing protein</fullName>
    </recommendedName>
</protein>
<dbReference type="InterPro" id="IPR051606">
    <property type="entry name" value="Polyketide_Oxido-like"/>
</dbReference>
<name>A0ABR3FMC7_9AGAR</name>
<dbReference type="InterPro" id="IPR016040">
    <property type="entry name" value="NAD(P)-bd_dom"/>
</dbReference>
<proteinExistence type="inferred from homology"/>
<dbReference type="Proteomes" id="UP001465976">
    <property type="component" value="Unassembled WGS sequence"/>
</dbReference>
<reference evidence="3 4" key="1">
    <citation type="submission" date="2024-02" db="EMBL/GenBank/DDBJ databases">
        <title>A draft genome for the cacao thread blight pathogen Marasmius crinis-equi.</title>
        <authorList>
            <person name="Cohen S.P."/>
            <person name="Baruah I.K."/>
            <person name="Amoako-Attah I."/>
            <person name="Bukari Y."/>
            <person name="Meinhardt L.W."/>
            <person name="Bailey B.A."/>
        </authorList>
    </citation>
    <scope>NUCLEOTIDE SEQUENCE [LARGE SCALE GENOMIC DNA]</scope>
    <source>
        <strain evidence="3 4">GH-76</strain>
    </source>
</reference>
<evidence type="ECO:0000313" key="3">
    <source>
        <dbReference type="EMBL" id="KAL0576568.1"/>
    </source>
</evidence>
<dbReference type="PANTHER" id="PTHR43355:SF2">
    <property type="entry name" value="FLAVIN REDUCTASE (NADPH)"/>
    <property type="match status" value="1"/>
</dbReference>
<evidence type="ECO:0000259" key="2">
    <source>
        <dbReference type="Pfam" id="PF13460"/>
    </source>
</evidence>
<gene>
    <name evidence="3" type="ORF">V5O48_005400</name>
</gene>
<dbReference type="Pfam" id="PF13460">
    <property type="entry name" value="NAD_binding_10"/>
    <property type="match status" value="1"/>
</dbReference>
<feature type="domain" description="NAD(P)-binding" evidence="2">
    <location>
        <begin position="7"/>
        <end position="215"/>
    </location>
</feature>
<evidence type="ECO:0000256" key="1">
    <source>
        <dbReference type="ARBA" id="ARBA00038376"/>
    </source>
</evidence>
<comment type="similarity">
    <text evidence="1">Belongs to the avfA family.</text>
</comment>
<dbReference type="EMBL" id="JBAHYK010000214">
    <property type="protein sequence ID" value="KAL0576568.1"/>
    <property type="molecule type" value="Genomic_DNA"/>
</dbReference>
<dbReference type="Gene3D" id="3.40.50.720">
    <property type="entry name" value="NAD(P)-binding Rossmann-like Domain"/>
    <property type="match status" value="1"/>
</dbReference>
<dbReference type="PANTHER" id="PTHR43355">
    <property type="entry name" value="FLAVIN REDUCTASE (NADPH)"/>
    <property type="match status" value="1"/>
</dbReference>
<sequence>MRVLILGATGPVGIALTKLLIERLSSENKSDGVEHKIILFVRSPQKLPADVIFSPLVTVINAQLSDIDKLEEALEGVDAVLSALGPSVSKGPFHPSGEPLAKAYQGVLGAMRKRGVKRLFALGTASNTAEEDKSDVRFGALVTGVATLARNAYKDVVAIGKLITAAEDLDWTIVRVPVLNSKDTKEIHAGYIGDGKTGTILARIGFAVFIIGELFNDTPLWIRKKPMICSV</sequence>
<dbReference type="SUPFAM" id="SSF51735">
    <property type="entry name" value="NAD(P)-binding Rossmann-fold domains"/>
    <property type="match status" value="1"/>
</dbReference>
<accession>A0ABR3FMC7</accession>
<keyword evidence="4" id="KW-1185">Reference proteome</keyword>
<dbReference type="InterPro" id="IPR036291">
    <property type="entry name" value="NAD(P)-bd_dom_sf"/>
</dbReference>
<organism evidence="3 4">
    <name type="scientific">Marasmius crinis-equi</name>
    <dbReference type="NCBI Taxonomy" id="585013"/>
    <lineage>
        <taxon>Eukaryota</taxon>
        <taxon>Fungi</taxon>
        <taxon>Dikarya</taxon>
        <taxon>Basidiomycota</taxon>
        <taxon>Agaricomycotina</taxon>
        <taxon>Agaricomycetes</taxon>
        <taxon>Agaricomycetidae</taxon>
        <taxon>Agaricales</taxon>
        <taxon>Marasmiineae</taxon>
        <taxon>Marasmiaceae</taxon>
        <taxon>Marasmius</taxon>
    </lineage>
</organism>
<comment type="caution">
    <text evidence="3">The sequence shown here is derived from an EMBL/GenBank/DDBJ whole genome shotgun (WGS) entry which is preliminary data.</text>
</comment>
<evidence type="ECO:0000313" key="4">
    <source>
        <dbReference type="Proteomes" id="UP001465976"/>
    </source>
</evidence>